<feature type="transmembrane region" description="Helical" evidence="8">
    <location>
        <begin position="225"/>
        <end position="245"/>
    </location>
</feature>
<comment type="subcellular location">
    <subcellularLocation>
        <location evidence="1">Endoplasmic reticulum membrane</location>
        <topology evidence="1">Multi-pass membrane protein</topology>
    </subcellularLocation>
</comment>
<keyword evidence="5 8" id="KW-1133">Transmembrane helix</keyword>
<feature type="transmembrane region" description="Helical" evidence="8">
    <location>
        <begin position="126"/>
        <end position="146"/>
    </location>
</feature>
<evidence type="ECO:0000256" key="7">
    <source>
        <dbReference type="ARBA" id="ARBA00038324"/>
    </source>
</evidence>
<proteinExistence type="inferred from homology"/>
<feature type="transmembrane region" description="Helical" evidence="8">
    <location>
        <begin position="257"/>
        <end position="273"/>
    </location>
</feature>
<evidence type="ECO:0000256" key="3">
    <source>
        <dbReference type="ARBA" id="ARBA00022801"/>
    </source>
</evidence>
<evidence type="ECO:0000313" key="10">
    <source>
        <dbReference type="EMBL" id="KAK5779558.1"/>
    </source>
</evidence>
<dbReference type="SMART" id="SM00014">
    <property type="entry name" value="acidPPc"/>
    <property type="match status" value="1"/>
</dbReference>
<dbReference type="GO" id="GO:0042392">
    <property type="term" value="F:sphingosine-1-phosphate phosphatase activity"/>
    <property type="evidence" value="ECO:0007669"/>
    <property type="project" value="TreeGrafter"/>
</dbReference>
<comment type="caution">
    <text evidence="10">The sequence shown here is derived from an EMBL/GenBank/DDBJ whole genome shotgun (WGS) entry which is preliminary data.</text>
</comment>
<keyword evidence="4" id="KW-0256">Endoplasmic reticulum</keyword>
<dbReference type="Pfam" id="PF01569">
    <property type="entry name" value="PAP2"/>
    <property type="match status" value="1"/>
</dbReference>
<dbReference type="InterPro" id="IPR036938">
    <property type="entry name" value="PAP2/HPO_sf"/>
</dbReference>
<evidence type="ECO:0000313" key="11">
    <source>
        <dbReference type="Proteomes" id="UP001306508"/>
    </source>
</evidence>
<keyword evidence="3" id="KW-0378">Hydrolase</keyword>
<comment type="similarity">
    <text evidence="7">Belongs to the type 2 lipid phosphate phosphatase family.</text>
</comment>
<evidence type="ECO:0000259" key="9">
    <source>
        <dbReference type="SMART" id="SM00014"/>
    </source>
</evidence>
<evidence type="ECO:0000256" key="2">
    <source>
        <dbReference type="ARBA" id="ARBA00022692"/>
    </source>
</evidence>
<dbReference type="EMBL" id="JAWIZZ010000047">
    <property type="protein sequence ID" value="KAK5779558.1"/>
    <property type="molecule type" value="Genomic_DNA"/>
</dbReference>
<dbReference type="CDD" id="cd03388">
    <property type="entry name" value="PAP2_SPPase1"/>
    <property type="match status" value="1"/>
</dbReference>
<dbReference type="SUPFAM" id="SSF48317">
    <property type="entry name" value="Acid phosphatase/Vanadium-dependent haloperoxidase"/>
    <property type="match status" value="1"/>
</dbReference>
<reference evidence="11" key="1">
    <citation type="submission" date="2023-07" db="EMBL/GenBank/DDBJ databases">
        <title>A draft genome of Kazachstania heterogenica Y-27499.</title>
        <authorList>
            <person name="Donic C."/>
            <person name="Kralova J.S."/>
            <person name="Fidel L."/>
            <person name="Ben-Dor S."/>
            <person name="Jung S."/>
        </authorList>
    </citation>
    <scope>NUCLEOTIDE SEQUENCE [LARGE SCALE GENOMIC DNA]</scope>
    <source>
        <strain evidence="11">Y27499</strain>
    </source>
</reference>
<organism evidence="10 11">
    <name type="scientific">Arxiozyma heterogenica</name>
    <dbReference type="NCBI Taxonomy" id="278026"/>
    <lineage>
        <taxon>Eukaryota</taxon>
        <taxon>Fungi</taxon>
        <taxon>Dikarya</taxon>
        <taxon>Ascomycota</taxon>
        <taxon>Saccharomycotina</taxon>
        <taxon>Saccharomycetes</taxon>
        <taxon>Saccharomycetales</taxon>
        <taxon>Saccharomycetaceae</taxon>
        <taxon>Arxiozyma</taxon>
    </lineage>
</organism>
<gene>
    <name evidence="10" type="ORF">RI543_003450</name>
</gene>
<name>A0AAN7WGK8_9SACH</name>
<evidence type="ECO:0000256" key="1">
    <source>
        <dbReference type="ARBA" id="ARBA00004477"/>
    </source>
</evidence>
<feature type="transmembrane region" description="Helical" evidence="8">
    <location>
        <begin position="392"/>
        <end position="413"/>
    </location>
</feature>
<sequence length="416" mass="48569">MSRTIEVVSTPKQLQQLQQQKQKQQQQQQQEPYDISKEGNILLDPGNHDPSHFKSKMSKIRFQFRQYMTKFTDHQSEYLAEWQRKHSSPFRDYFFPYTALMGSHTFYVIFLPMPVWFGYFEQTRDLVYILGYSIYLSGFLKDYWCLPRPKSPPVKRSTLSKYTAKEYGAPSSHSANAMGATMYFIYYIWDCSSFNIFLKMCYTGFAILYYMTLVIGRIYCGMHGFLDIISGSICGAVCFGTRMWLRYIFRDFRSGEYVSFPVISVTIGLLLLYKHVKPIDECPCFVDSVAFIGVISGYEVGDWVLQRYNMDLYCSKFNQIGMSIILRPLIAVPFIIIWKELLSKKIIYTFLTKVLRLTDDRASVIKKRKEMTNSHECTPYIGEPKIEILGRFLIYSGIPMITIILAPLVFRMIGIK</sequence>
<dbReference type="Gene3D" id="1.20.144.10">
    <property type="entry name" value="Phosphatidic acid phosphatase type 2/haloperoxidase"/>
    <property type="match status" value="1"/>
</dbReference>
<feature type="transmembrane region" description="Helical" evidence="8">
    <location>
        <begin position="285"/>
        <end position="305"/>
    </location>
</feature>
<feature type="transmembrane region" description="Helical" evidence="8">
    <location>
        <begin position="194"/>
        <end position="213"/>
    </location>
</feature>
<dbReference type="PANTHER" id="PTHR14969:SF28">
    <property type="entry name" value="DIHYDROSPHINGOSINE 1-PHOSPHATE PHOSPHATASE LCB3-RELATED"/>
    <property type="match status" value="1"/>
</dbReference>
<dbReference type="PANTHER" id="PTHR14969">
    <property type="entry name" value="SPHINGOSINE-1-PHOSPHATE PHOSPHOHYDROLASE"/>
    <property type="match status" value="1"/>
</dbReference>
<accession>A0AAN7WGK8</accession>
<evidence type="ECO:0000256" key="6">
    <source>
        <dbReference type="ARBA" id="ARBA00023136"/>
    </source>
</evidence>
<protein>
    <recommendedName>
        <fullName evidence="9">Phosphatidic acid phosphatase type 2/haloperoxidase domain-containing protein</fullName>
    </recommendedName>
</protein>
<dbReference type="GO" id="GO:0006629">
    <property type="term" value="P:lipid metabolic process"/>
    <property type="evidence" value="ECO:0007669"/>
    <property type="project" value="UniProtKB-ARBA"/>
</dbReference>
<feature type="transmembrane region" description="Helical" evidence="8">
    <location>
        <begin position="167"/>
        <end position="188"/>
    </location>
</feature>
<feature type="transmembrane region" description="Helical" evidence="8">
    <location>
        <begin position="317"/>
        <end position="338"/>
    </location>
</feature>
<keyword evidence="11" id="KW-1185">Reference proteome</keyword>
<keyword evidence="2 8" id="KW-0812">Transmembrane</keyword>
<feature type="domain" description="Phosphatidic acid phosphatase type 2/haloperoxidase" evidence="9">
    <location>
        <begin position="123"/>
        <end position="243"/>
    </location>
</feature>
<dbReference type="Proteomes" id="UP001306508">
    <property type="component" value="Unassembled WGS sequence"/>
</dbReference>
<dbReference type="AlphaFoldDB" id="A0AAN7WGK8"/>
<evidence type="ECO:0000256" key="5">
    <source>
        <dbReference type="ARBA" id="ARBA00022989"/>
    </source>
</evidence>
<keyword evidence="6 8" id="KW-0472">Membrane</keyword>
<dbReference type="InterPro" id="IPR000326">
    <property type="entry name" value="PAP2/HPO"/>
</dbReference>
<evidence type="ECO:0000256" key="4">
    <source>
        <dbReference type="ARBA" id="ARBA00022824"/>
    </source>
</evidence>
<feature type="transmembrane region" description="Helical" evidence="8">
    <location>
        <begin position="94"/>
        <end position="120"/>
    </location>
</feature>
<evidence type="ECO:0000256" key="8">
    <source>
        <dbReference type="SAM" id="Phobius"/>
    </source>
</evidence>
<dbReference type="GO" id="GO:0005789">
    <property type="term" value="C:endoplasmic reticulum membrane"/>
    <property type="evidence" value="ECO:0007669"/>
    <property type="project" value="UniProtKB-SubCell"/>
</dbReference>